<dbReference type="EMBL" id="JH159151">
    <property type="protein sequence ID" value="EGZ27353.1"/>
    <property type="molecule type" value="Genomic_DNA"/>
</dbReference>
<proteinExistence type="predicted"/>
<dbReference type="RefSeq" id="XP_009514628.1">
    <property type="nucleotide sequence ID" value="XM_009516333.1"/>
</dbReference>
<gene>
    <name evidence="1" type="ORF">PHYSODRAFT_308662</name>
</gene>
<sequence length="232" mass="25757">MRLLVALAGGEDGDTFVLEDPMRVEFDKSRATHSAGKTRIGDRIQMSDIGLVHRSKALFNKAPIPMEETKYDAGKRLRDKRASKTDASSLMGLTSRETKEQLSPSKDVFFYDGTQQVHCGGRKELSEWGEASSITENSSWGSESSFDETEPWVARTYAWEDLGDRVGLSERYCRPPVLGEKRSLRDIAIPTHFDCGSHPDGNPLEAHELDVIQRGRVDNVPTGFPVSDVPTA</sequence>
<reference evidence="1 2" key="1">
    <citation type="journal article" date="2006" name="Science">
        <title>Phytophthora genome sequences uncover evolutionary origins and mechanisms of pathogenesis.</title>
        <authorList>
            <person name="Tyler B.M."/>
            <person name="Tripathy S."/>
            <person name="Zhang X."/>
            <person name="Dehal P."/>
            <person name="Jiang R.H."/>
            <person name="Aerts A."/>
            <person name="Arredondo F.D."/>
            <person name="Baxter L."/>
            <person name="Bensasson D."/>
            <person name="Beynon J.L."/>
            <person name="Chapman J."/>
            <person name="Damasceno C.M."/>
            <person name="Dorrance A.E."/>
            <person name="Dou D."/>
            <person name="Dickerman A.W."/>
            <person name="Dubchak I.L."/>
            <person name="Garbelotto M."/>
            <person name="Gijzen M."/>
            <person name="Gordon S.G."/>
            <person name="Govers F."/>
            <person name="Grunwald N.J."/>
            <person name="Huang W."/>
            <person name="Ivors K.L."/>
            <person name="Jones R.W."/>
            <person name="Kamoun S."/>
            <person name="Krampis K."/>
            <person name="Lamour K.H."/>
            <person name="Lee M.K."/>
            <person name="McDonald W.H."/>
            <person name="Medina M."/>
            <person name="Meijer H.J."/>
            <person name="Nordberg E.K."/>
            <person name="Maclean D.J."/>
            <person name="Ospina-Giraldo M.D."/>
            <person name="Morris P.F."/>
            <person name="Phuntumart V."/>
            <person name="Putnam N.H."/>
            <person name="Rash S."/>
            <person name="Rose J.K."/>
            <person name="Sakihama Y."/>
            <person name="Salamov A.A."/>
            <person name="Savidor A."/>
            <person name="Scheuring C.F."/>
            <person name="Smith B.M."/>
            <person name="Sobral B.W."/>
            <person name="Terry A."/>
            <person name="Torto-Alalibo T.A."/>
            <person name="Win J."/>
            <person name="Xu Z."/>
            <person name="Zhang H."/>
            <person name="Grigoriev I.V."/>
            <person name="Rokhsar D.S."/>
            <person name="Boore J.L."/>
        </authorList>
    </citation>
    <scope>NUCLEOTIDE SEQUENCE [LARGE SCALE GENOMIC DNA]</scope>
    <source>
        <strain evidence="1 2">P6497</strain>
    </source>
</reference>
<dbReference type="Proteomes" id="UP000002640">
    <property type="component" value="Unassembled WGS sequence"/>
</dbReference>
<name>G4YEY9_PHYSP</name>
<dbReference type="KEGG" id="psoj:PHYSODRAFT_308662"/>
<dbReference type="OMA" id="EPWVART"/>
<organism evidence="1 2">
    <name type="scientific">Phytophthora sojae (strain P6497)</name>
    <name type="common">Soybean stem and root rot agent</name>
    <name type="synonym">Phytophthora megasperma f. sp. glycines</name>
    <dbReference type="NCBI Taxonomy" id="1094619"/>
    <lineage>
        <taxon>Eukaryota</taxon>
        <taxon>Sar</taxon>
        <taxon>Stramenopiles</taxon>
        <taxon>Oomycota</taxon>
        <taxon>Peronosporomycetes</taxon>
        <taxon>Peronosporales</taxon>
        <taxon>Peronosporaceae</taxon>
        <taxon>Phytophthora</taxon>
    </lineage>
</organism>
<keyword evidence="2" id="KW-1185">Reference proteome</keyword>
<protein>
    <submittedName>
        <fullName evidence="1">Uncharacterized protein</fullName>
    </submittedName>
</protein>
<accession>G4YEY9</accession>
<dbReference type="AlphaFoldDB" id="G4YEY9"/>
<evidence type="ECO:0000313" key="1">
    <source>
        <dbReference type="EMBL" id="EGZ27353.1"/>
    </source>
</evidence>
<dbReference type="GeneID" id="20643056"/>
<dbReference type="InParanoid" id="G4YEY9"/>
<evidence type="ECO:0000313" key="2">
    <source>
        <dbReference type="Proteomes" id="UP000002640"/>
    </source>
</evidence>
<dbReference type="STRING" id="1094619.G4YEY9"/>